<dbReference type="Proteomes" id="UP000292554">
    <property type="component" value="Unassembled WGS sequence"/>
</dbReference>
<name>A0ABY2AIC8_9GAMM</name>
<accession>A0ABY2AIC8</accession>
<organism evidence="1 2">
    <name type="scientific">Corallincola luteus</name>
    <dbReference type="NCBI Taxonomy" id="1775177"/>
    <lineage>
        <taxon>Bacteria</taxon>
        <taxon>Pseudomonadati</taxon>
        <taxon>Pseudomonadota</taxon>
        <taxon>Gammaproteobacteria</taxon>
        <taxon>Alteromonadales</taxon>
        <taxon>Psychromonadaceae</taxon>
        <taxon>Corallincola</taxon>
    </lineage>
</organism>
<dbReference type="RefSeq" id="WP_131416325.1">
    <property type="nucleotide sequence ID" value="NZ_SJXE01000007.1"/>
</dbReference>
<dbReference type="InterPro" id="IPR032871">
    <property type="entry name" value="AHH_dom_containing"/>
</dbReference>
<evidence type="ECO:0000313" key="2">
    <source>
        <dbReference type="Proteomes" id="UP000292554"/>
    </source>
</evidence>
<gene>
    <name evidence="1" type="ORF">EZV61_13855</name>
</gene>
<evidence type="ECO:0008006" key="3">
    <source>
        <dbReference type="Google" id="ProtNLM"/>
    </source>
</evidence>
<dbReference type="EMBL" id="SJXE01000007">
    <property type="protein sequence ID" value="TCI02437.1"/>
    <property type="molecule type" value="Genomic_DNA"/>
</dbReference>
<keyword evidence="2" id="KW-1185">Reference proteome</keyword>
<comment type="caution">
    <text evidence="1">The sequence shown here is derived from an EMBL/GenBank/DDBJ whole genome shotgun (WGS) entry which is preliminary data.</text>
</comment>
<sequence length="202" mass="23147">MHQPTDEYVTVAELERDLATATGNPALAKKQAMSYAIYYRGLVIDSAKYKGNLITKDDLEYSRHIQWEHAKKHSEKLCENMHKAGRGSRPGNVEAHHIVAWDAKRAVWARLRLAAFGIDIDHEANGVYLPNFKRNVPIPGIPTDKSHRQTHTPQYYMNVEFLLKETIAEGLGRRGIIETLREIGEELYDGEFPLRKLIKKEQ</sequence>
<protein>
    <recommendedName>
        <fullName evidence="3">HNH endonuclease</fullName>
    </recommendedName>
</protein>
<proteinExistence type="predicted"/>
<reference evidence="1 2" key="1">
    <citation type="submission" date="2019-02" db="EMBL/GenBank/DDBJ databases">
        <title>Corallincola luteus sp. nov., a marine bacterium isolated from surface sediment of Bohai Sea in China.</title>
        <authorList>
            <person name="Ren Q."/>
        </authorList>
    </citation>
    <scope>NUCLEOTIDE SEQUENCE [LARGE SCALE GENOMIC DNA]</scope>
    <source>
        <strain evidence="1 2">DASS28</strain>
    </source>
</reference>
<dbReference type="Pfam" id="PF14412">
    <property type="entry name" value="AHH"/>
    <property type="match status" value="1"/>
</dbReference>
<evidence type="ECO:0000313" key="1">
    <source>
        <dbReference type="EMBL" id="TCI02437.1"/>
    </source>
</evidence>